<dbReference type="Proteomes" id="UP000054359">
    <property type="component" value="Unassembled WGS sequence"/>
</dbReference>
<sequence>DLFTFIWQQHRTLLSYCIISRSVISICKELNGSMVLLLILSVDKK</sequence>
<name>A0A087U1V7_STEMI</name>
<evidence type="ECO:0000313" key="2">
    <source>
        <dbReference type="Proteomes" id="UP000054359"/>
    </source>
</evidence>
<dbReference type="AlphaFoldDB" id="A0A087U1V7"/>
<feature type="non-terminal residue" evidence="1">
    <location>
        <position position="1"/>
    </location>
</feature>
<proteinExistence type="predicted"/>
<dbReference type="EMBL" id="KK117758">
    <property type="protein sequence ID" value="KFM71346.1"/>
    <property type="molecule type" value="Genomic_DNA"/>
</dbReference>
<organism evidence="1 2">
    <name type="scientific">Stegodyphus mimosarum</name>
    <name type="common">African social velvet spider</name>
    <dbReference type="NCBI Taxonomy" id="407821"/>
    <lineage>
        <taxon>Eukaryota</taxon>
        <taxon>Metazoa</taxon>
        <taxon>Ecdysozoa</taxon>
        <taxon>Arthropoda</taxon>
        <taxon>Chelicerata</taxon>
        <taxon>Arachnida</taxon>
        <taxon>Araneae</taxon>
        <taxon>Araneomorphae</taxon>
        <taxon>Entelegynae</taxon>
        <taxon>Eresoidea</taxon>
        <taxon>Eresidae</taxon>
        <taxon>Stegodyphus</taxon>
    </lineage>
</organism>
<keyword evidence="2" id="KW-1185">Reference proteome</keyword>
<gene>
    <name evidence="1" type="ORF">X975_07449</name>
</gene>
<reference evidence="1 2" key="1">
    <citation type="submission" date="2013-11" db="EMBL/GenBank/DDBJ databases">
        <title>Genome sequencing of Stegodyphus mimosarum.</title>
        <authorList>
            <person name="Bechsgaard J."/>
        </authorList>
    </citation>
    <scope>NUCLEOTIDE SEQUENCE [LARGE SCALE GENOMIC DNA]</scope>
</reference>
<accession>A0A087U1V7</accession>
<evidence type="ECO:0000313" key="1">
    <source>
        <dbReference type="EMBL" id="KFM71346.1"/>
    </source>
</evidence>
<feature type="non-terminal residue" evidence="1">
    <location>
        <position position="45"/>
    </location>
</feature>
<protein>
    <submittedName>
        <fullName evidence="1">Uncharacterized protein</fullName>
    </submittedName>
</protein>